<dbReference type="InterPro" id="IPR043502">
    <property type="entry name" value="DNA/RNA_pol_sf"/>
</dbReference>
<proteinExistence type="predicted"/>
<protein>
    <submittedName>
        <fullName evidence="4">Uncharacterized protein LOC104245668</fullName>
    </submittedName>
</protein>
<feature type="coiled-coil region" evidence="1">
    <location>
        <begin position="297"/>
        <end position="324"/>
    </location>
</feature>
<evidence type="ECO:0000313" key="3">
    <source>
        <dbReference type="Proteomes" id="UP000189701"/>
    </source>
</evidence>
<dbReference type="Proteomes" id="UP000189701">
    <property type="component" value="Unplaced"/>
</dbReference>
<dbReference type="PROSITE" id="PS50994">
    <property type="entry name" value="INTEGRASE"/>
    <property type="match status" value="1"/>
</dbReference>
<dbReference type="Gene3D" id="3.30.70.270">
    <property type="match status" value="1"/>
</dbReference>
<dbReference type="InterPro" id="IPR012337">
    <property type="entry name" value="RNaseH-like_sf"/>
</dbReference>
<dbReference type="Pfam" id="PF13456">
    <property type="entry name" value="RVT_3"/>
    <property type="match status" value="1"/>
</dbReference>
<dbReference type="GO" id="GO:0003676">
    <property type="term" value="F:nucleic acid binding"/>
    <property type="evidence" value="ECO:0007669"/>
    <property type="project" value="InterPro"/>
</dbReference>
<dbReference type="InterPro" id="IPR002156">
    <property type="entry name" value="RNaseH_domain"/>
</dbReference>
<dbReference type="AlphaFoldDB" id="A0A1U7YLA8"/>
<gene>
    <name evidence="4" type="primary">LOC104245668</name>
</gene>
<evidence type="ECO:0000259" key="2">
    <source>
        <dbReference type="PROSITE" id="PS50994"/>
    </source>
</evidence>
<dbReference type="Gene3D" id="3.10.20.370">
    <property type="match status" value="1"/>
</dbReference>
<dbReference type="InterPro" id="IPR041577">
    <property type="entry name" value="RT_RNaseH_2"/>
</dbReference>
<dbReference type="InterPro" id="IPR036397">
    <property type="entry name" value="RNaseH_sf"/>
</dbReference>
<dbReference type="PANTHER" id="PTHR48475">
    <property type="entry name" value="RIBONUCLEASE H"/>
    <property type="match status" value="1"/>
</dbReference>
<dbReference type="eggNOG" id="KOG0017">
    <property type="taxonomic scope" value="Eukaryota"/>
</dbReference>
<name>A0A1U7YLA8_NICSY</name>
<dbReference type="Pfam" id="PF00078">
    <property type="entry name" value="RVT_1"/>
    <property type="match status" value="1"/>
</dbReference>
<dbReference type="GO" id="GO:0004523">
    <property type="term" value="F:RNA-DNA hybrid ribonuclease activity"/>
    <property type="evidence" value="ECO:0007669"/>
    <property type="project" value="InterPro"/>
</dbReference>
<dbReference type="SUPFAM" id="SSF53098">
    <property type="entry name" value="Ribonuclease H-like"/>
    <property type="match status" value="2"/>
</dbReference>
<dbReference type="InterPro" id="IPR043128">
    <property type="entry name" value="Rev_trsase/Diguanyl_cyclase"/>
</dbReference>
<dbReference type="CDD" id="cd09279">
    <property type="entry name" value="RNase_HI_like"/>
    <property type="match status" value="1"/>
</dbReference>
<sequence length="447" mass="50885">MPFGLKNAGATYQRLVTKMFKEQLRKTMEVYINDMLVKSTKKEDHVSHLKEALEILRCHKFFNVLGKDHGLQWNEECVDTLRKLKAYLSLPPLLVKADLGERLLVYLAVSEVIVSAVLVRKNECMQSPICYISKTLIDAETRYPHLEKLALALVVASRKLRPYFQCHPIKVVTTFPLRGIVHKPELLGRLAKWAIELSQHDITNQPQTAIKSQVLSDFVVDFSAEILPEAEQEALRASTRTDLWVLYTDGALNSSGSGLGLVLEVLTGLKLALKYNARRLVLHCDSQIVVNQVTGTFQIKEQRIQRYQSEIHKLLQEFDECRLDQIPRAQNIEADGLAKLVMATRNINKENVVTLLLSAIDHIEIREQEVIAFIWKNIICLFGIPKEISCDNGPQFVGKRTIEFFEKWHIKRILSMPYHSAANGQAKSSNKVILNILKKKLEEAKGL</sequence>
<keyword evidence="1" id="KW-0175">Coiled coil</keyword>
<organism evidence="3 4">
    <name type="scientific">Nicotiana sylvestris</name>
    <name type="common">Wood tobacco</name>
    <name type="synonym">South American tobacco</name>
    <dbReference type="NCBI Taxonomy" id="4096"/>
    <lineage>
        <taxon>Eukaryota</taxon>
        <taxon>Viridiplantae</taxon>
        <taxon>Streptophyta</taxon>
        <taxon>Embryophyta</taxon>
        <taxon>Tracheophyta</taxon>
        <taxon>Spermatophyta</taxon>
        <taxon>Magnoliopsida</taxon>
        <taxon>eudicotyledons</taxon>
        <taxon>Gunneridae</taxon>
        <taxon>Pentapetalae</taxon>
        <taxon>asterids</taxon>
        <taxon>lamiids</taxon>
        <taxon>Solanales</taxon>
        <taxon>Solanaceae</taxon>
        <taxon>Nicotianoideae</taxon>
        <taxon>Nicotianeae</taxon>
        <taxon>Nicotiana</taxon>
    </lineage>
</organism>
<dbReference type="InterPro" id="IPR000477">
    <property type="entry name" value="RT_dom"/>
</dbReference>
<dbReference type="SUPFAM" id="SSF56672">
    <property type="entry name" value="DNA/RNA polymerases"/>
    <property type="match status" value="1"/>
</dbReference>
<reference evidence="4" key="2">
    <citation type="submission" date="2025-08" db="UniProtKB">
        <authorList>
            <consortium name="RefSeq"/>
        </authorList>
    </citation>
    <scope>IDENTIFICATION</scope>
    <source>
        <tissue evidence="4">Leaf</tissue>
    </source>
</reference>
<dbReference type="InterPro" id="IPR001584">
    <property type="entry name" value="Integrase_cat-core"/>
</dbReference>
<evidence type="ECO:0000313" key="4">
    <source>
        <dbReference type="RefSeq" id="XP_009799615.1"/>
    </source>
</evidence>
<dbReference type="Gene3D" id="3.30.420.10">
    <property type="entry name" value="Ribonuclease H-like superfamily/Ribonuclease H"/>
    <property type="match status" value="2"/>
</dbReference>
<keyword evidence="3" id="KW-1185">Reference proteome</keyword>
<evidence type="ECO:0000256" key="1">
    <source>
        <dbReference type="SAM" id="Coils"/>
    </source>
</evidence>
<dbReference type="STRING" id="4096.A0A1U7YLA8"/>
<dbReference type="Pfam" id="PF17919">
    <property type="entry name" value="RT_RNaseH_2"/>
    <property type="match status" value="1"/>
</dbReference>
<reference evidence="3" key="1">
    <citation type="journal article" date="2013" name="Genome Biol.">
        <title>Reference genomes and transcriptomes of Nicotiana sylvestris and Nicotiana tomentosiformis.</title>
        <authorList>
            <person name="Sierro N."/>
            <person name="Battey J.N."/>
            <person name="Ouadi S."/>
            <person name="Bovet L."/>
            <person name="Goepfert S."/>
            <person name="Bakaher N."/>
            <person name="Peitsch M.C."/>
            <person name="Ivanov N.V."/>
        </authorList>
    </citation>
    <scope>NUCLEOTIDE SEQUENCE [LARGE SCALE GENOMIC DNA]</scope>
</reference>
<dbReference type="GO" id="GO:0015074">
    <property type="term" value="P:DNA integration"/>
    <property type="evidence" value="ECO:0007669"/>
    <property type="project" value="InterPro"/>
</dbReference>
<accession>A0A1U7YLA8</accession>
<dbReference type="RefSeq" id="XP_009799615.1">
    <property type="nucleotide sequence ID" value="XM_009801313.1"/>
</dbReference>
<feature type="domain" description="Integrase catalytic" evidence="2">
    <location>
        <begin position="313"/>
        <end position="447"/>
    </location>
</feature>
<dbReference type="PANTHER" id="PTHR48475:SF1">
    <property type="entry name" value="RNASE H TYPE-1 DOMAIN-CONTAINING PROTEIN"/>
    <property type="match status" value="1"/>
</dbReference>